<comment type="caution">
    <text evidence="2">The sequence shown here is derived from an EMBL/GenBank/DDBJ whole genome shotgun (WGS) entry which is preliminary data.</text>
</comment>
<feature type="region of interest" description="Disordered" evidence="1">
    <location>
        <begin position="252"/>
        <end position="315"/>
    </location>
</feature>
<name>A0A834XER0_9FABA</name>
<protein>
    <submittedName>
        <fullName evidence="2">Uncharacterized protein</fullName>
    </submittedName>
</protein>
<dbReference type="EMBL" id="JAAIUW010000002">
    <property type="protein sequence ID" value="KAF7842947.1"/>
    <property type="molecule type" value="Genomic_DNA"/>
</dbReference>
<reference evidence="2" key="1">
    <citation type="submission" date="2020-09" db="EMBL/GenBank/DDBJ databases">
        <title>Genome-Enabled Discovery of Anthraquinone Biosynthesis in Senna tora.</title>
        <authorList>
            <person name="Kang S.-H."/>
            <person name="Pandey R.P."/>
            <person name="Lee C.-M."/>
            <person name="Sim J.-S."/>
            <person name="Jeong J.-T."/>
            <person name="Choi B.-S."/>
            <person name="Jung M."/>
            <person name="Ginzburg D."/>
            <person name="Zhao K."/>
            <person name="Won S.Y."/>
            <person name="Oh T.-J."/>
            <person name="Yu Y."/>
            <person name="Kim N.-H."/>
            <person name="Lee O.R."/>
            <person name="Lee T.-H."/>
            <person name="Bashyal P."/>
            <person name="Kim T.-S."/>
            <person name="Lee W.-H."/>
            <person name="Kawkins C."/>
            <person name="Kim C.-K."/>
            <person name="Kim J.S."/>
            <person name="Ahn B.O."/>
            <person name="Rhee S.Y."/>
            <person name="Sohng J.K."/>
        </authorList>
    </citation>
    <scope>NUCLEOTIDE SEQUENCE</scope>
    <source>
        <tissue evidence="2">Leaf</tissue>
    </source>
</reference>
<feature type="compositionally biased region" description="Polar residues" evidence="1">
    <location>
        <begin position="252"/>
        <end position="269"/>
    </location>
</feature>
<dbReference type="Proteomes" id="UP000634136">
    <property type="component" value="Unassembled WGS sequence"/>
</dbReference>
<accession>A0A834XER0</accession>
<organism evidence="2 3">
    <name type="scientific">Senna tora</name>
    <dbReference type="NCBI Taxonomy" id="362788"/>
    <lineage>
        <taxon>Eukaryota</taxon>
        <taxon>Viridiplantae</taxon>
        <taxon>Streptophyta</taxon>
        <taxon>Embryophyta</taxon>
        <taxon>Tracheophyta</taxon>
        <taxon>Spermatophyta</taxon>
        <taxon>Magnoliopsida</taxon>
        <taxon>eudicotyledons</taxon>
        <taxon>Gunneridae</taxon>
        <taxon>Pentapetalae</taxon>
        <taxon>rosids</taxon>
        <taxon>fabids</taxon>
        <taxon>Fabales</taxon>
        <taxon>Fabaceae</taxon>
        <taxon>Caesalpinioideae</taxon>
        <taxon>Cassia clade</taxon>
        <taxon>Senna</taxon>
    </lineage>
</organism>
<dbReference type="AlphaFoldDB" id="A0A834XER0"/>
<evidence type="ECO:0000256" key="1">
    <source>
        <dbReference type="SAM" id="MobiDB-lite"/>
    </source>
</evidence>
<sequence length="391" mass="43788">MAAFAGDVSVFAHTTLDTRIAMNVSQDITAGAFKSLGHQLSKLVFSEIETFKYMLNLQFWQNNCFSDSSVGDFERVHHSCLPNSGEIQVNGIMLKRKSRFYYLPDSLPMKYVFHGMRSTWFLYVEASHIKSLYTSRLPRAVATTLSERQDPMTCNAKENSEEKTIHISKKKKKKKKILNEKYMQNTANVMQEGFSSRFEEKPSGTTNKSQVVMPENEVQNLLKLNANSVQGSLNEKSTEEISVTGIINKYFSSPKGNDNFESPSLSDATSRAVHKEIEDQPNTPKTPPNVLCAPSHADLVSKTTGDRKRESKVRKGLRVAASHVDLVLKTSRDKRKESKVRKRLLVASQGLGISANKCSPAISLCKFKDGELLQQKSQTKGSLFEISDSDD</sequence>
<proteinExistence type="predicted"/>
<dbReference type="OrthoDB" id="1093005at2759"/>
<gene>
    <name evidence="2" type="ORF">G2W53_005245</name>
</gene>
<evidence type="ECO:0000313" key="2">
    <source>
        <dbReference type="EMBL" id="KAF7842947.1"/>
    </source>
</evidence>
<keyword evidence="3" id="KW-1185">Reference proteome</keyword>
<evidence type="ECO:0000313" key="3">
    <source>
        <dbReference type="Proteomes" id="UP000634136"/>
    </source>
</evidence>